<dbReference type="GeneTree" id="ENSGT00670000099420"/>
<feature type="compositionally biased region" description="Basic and acidic residues" evidence="1">
    <location>
        <begin position="455"/>
        <end position="469"/>
    </location>
</feature>
<name>A0A9J8B4X0_CYPCA</name>
<feature type="region of interest" description="Disordered" evidence="1">
    <location>
        <begin position="612"/>
        <end position="661"/>
    </location>
</feature>
<dbReference type="AlphaFoldDB" id="A0A9J8B4X0"/>
<dbReference type="Ensembl" id="ENSCCRT00000196598.1">
    <property type="protein sequence ID" value="ENSCCRP00000148370.1"/>
    <property type="gene ID" value="ENSCCRG00000077374.1"/>
</dbReference>
<sequence>MAATEANAEPVQADIVENKAEVETTNPAPASTEEAPASTEETQPTTEAPPSTEQPADSKSKPASEKIWDSFLNKSGLGKVMGGKKKKEQQTGAEDTTGEEQDKVSSQHDQGDTAGPKDQETSQPAEAGEAAADGQTIEKAPENEEASQEQKASGAKPKQGEKSSVRDFIRKPVAKIFSHKSTDKKDGTGALQKHGKVWSKSLDRLEDADASTNVADQAEEPPTADEQDKSNPQTTKNMKRWHSFKKLMAQKSHKKSTDESKDSEDADGAGDSGTLDSTTKSEHSGQKRWKLKRSWTFQGLKRDSSVVGIHKPKDKDSSDVKDENAPEAEQGTEDVKVASDAETQEKINAEGEEEKGATATTQHAKSVDQHANEIWTSFKKRVIPKSKRATDTGGVEEEAAGEQEQTDEPQAGKDSGKTAKAKRTHFNRAVSLKNFILRKGKSTSVDMGEGTAAQKDGDDTCESEAKDVDGLDDAAGATDVPQTGSEKQTVAQSDSNNEAQVAGEHKSSDGEERSHTSAPSGQPSDKSHVADPAPEGGGQTEPKANGENGCSDATSEDTAAQNHEATTQNDVKDEETNQETIDSSGKTCPKDGKILNQDGKCDTVNAVAQSGECEAPIDSRDLQQNGNDKAESKLGVGTSVEVETGGDGGPQCGGFLSGSAKTNADEQEEALKRMFYEVAASIVRAVVSSATEQLAKEKDVLDSSLKCFQPENNSSYTDIDGSYCHREVTLNQGSLY</sequence>
<feature type="compositionally biased region" description="Basic and acidic residues" evidence="1">
    <location>
        <begin position="100"/>
        <end position="120"/>
    </location>
</feature>
<accession>A0A9J8B4X0</accession>
<dbReference type="Proteomes" id="UP001108240">
    <property type="component" value="Unplaced"/>
</dbReference>
<feature type="compositionally biased region" description="Acidic residues" evidence="1">
    <location>
        <begin position="394"/>
        <end position="407"/>
    </location>
</feature>
<feature type="region of interest" description="Disordered" evidence="1">
    <location>
        <begin position="1"/>
        <end position="598"/>
    </location>
</feature>
<feature type="compositionally biased region" description="Basic residues" evidence="1">
    <location>
        <begin position="378"/>
        <end position="387"/>
    </location>
</feature>
<feature type="compositionally biased region" description="Basic and acidic residues" evidence="1">
    <location>
        <begin position="503"/>
        <end position="515"/>
    </location>
</feature>
<evidence type="ECO:0000313" key="3">
    <source>
        <dbReference type="Proteomes" id="UP001108240"/>
    </source>
</evidence>
<feature type="compositionally biased region" description="Polar residues" evidence="1">
    <location>
        <begin position="480"/>
        <end position="499"/>
    </location>
</feature>
<feature type="compositionally biased region" description="Basic and acidic residues" evidence="1">
    <location>
        <begin position="333"/>
        <end position="349"/>
    </location>
</feature>
<dbReference type="OMA" id="INGENGC"/>
<protein>
    <submittedName>
        <fullName evidence="2">Si:ch211-137a8.4</fullName>
    </submittedName>
</protein>
<feature type="compositionally biased region" description="Basic and acidic residues" evidence="1">
    <location>
        <begin position="158"/>
        <end position="170"/>
    </location>
</feature>
<feature type="compositionally biased region" description="Basic and acidic residues" evidence="1">
    <location>
        <begin position="56"/>
        <end position="68"/>
    </location>
</feature>
<evidence type="ECO:0000313" key="2">
    <source>
        <dbReference type="Ensembl" id="ENSCCRP00000148370.1"/>
    </source>
</evidence>
<feature type="compositionally biased region" description="Low complexity" evidence="1">
    <location>
        <begin position="23"/>
        <end position="55"/>
    </location>
</feature>
<dbReference type="Ensembl" id="ENSCCRT00000117694.1">
    <property type="protein sequence ID" value="ENSCCRP00000119260.1"/>
    <property type="gene ID" value="ENSCCRG00000077374.1"/>
</dbReference>
<keyword evidence="3" id="KW-1185">Reference proteome</keyword>
<proteinExistence type="predicted"/>
<evidence type="ECO:0000256" key="1">
    <source>
        <dbReference type="SAM" id="MobiDB-lite"/>
    </source>
</evidence>
<feature type="compositionally biased region" description="Basic and acidic residues" evidence="1">
    <location>
        <begin position="311"/>
        <end position="324"/>
    </location>
</feature>
<feature type="compositionally biased region" description="Polar residues" evidence="1">
    <location>
        <begin position="551"/>
        <end position="569"/>
    </location>
</feature>
<organism evidence="2 3">
    <name type="scientific">Cyprinus carpio carpio</name>
    <dbReference type="NCBI Taxonomy" id="630221"/>
    <lineage>
        <taxon>Eukaryota</taxon>
        <taxon>Metazoa</taxon>
        <taxon>Chordata</taxon>
        <taxon>Craniata</taxon>
        <taxon>Vertebrata</taxon>
        <taxon>Euteleostomi</taxon>
        <taxon>Actinopterygii</taxon>
        <taxon>Neopterygii</taxon>
        <taxon>Teleostei</taxon>
        <taxon>Ostariophysi</taxon>
        <taxon>Cypriniformes</taxon>
        <taxon>Cyprinidae</taxon>
        <taxon>Cyprininae</taxon>
        <taxon>Cyprinus</taxon>
    </lineage>
</organism>
<feature type="compositionally biased region" description="Gly residues" evidence="1">
    <location>
        <begin position="645"/>
        <end position="656"/>
    </location>
</feature>
<reference evidence="2" key="1">
    <citation type="submission" date="2025-05" db="UniProtKB">
        <authorList>
            <consortium name="Ensembl"/>
        </authorList>
    </citation>
    <scope>IDENTIFICATION</scope>
</reference>